<name>A0A831RIV5_9GAMM</name>
<feature type="domain" description="Rhodanese" evidence="1">
    <location>
        <begin position="37"/>
        <end position="125"/>
    </location>
</feature>
<evidence type="ECO:0000313" key="2">
    <source>
        <dbReference type="EMBL" id="HEB95035.1"/>
    </source>
</evidence>
<dbReference type="SUPFAM" id="SSF52821">
    <property type="entry name" value="Rhodanese/Cell cycle control phosphatase"/>
    <property type="match status" value="1"/>
</dbReference>
<dbReference type="AlphaFoldDB" id="A0A831RIV5"/>
<dbReference type="Proteomes" id="UP000886251">
    <property type="component" value="Unassembled WGS sequence"/>
</dbReference>
<reference evidence="2" key="1">
    <citation type="journal article" date="2020" name="mSystems">
        <title>Genome- and Community-Level Interaction Insights into Carbon Utilization and Element Cycling Functions of Hydrothermarchaeota in Hydrothermal Sediment.</title>
        <authorList>
            <person name="Zhou Z."/>
            <person name="Liu Y."/>
            <person name="Xu W."/>
            <person name="Pan J."/>
            <person name="Luo Z.H."/>
            <person name="Li M."/>
        </authorList>
    </citation>
    <scope>NUCLEOTIDE SEQUENCE [LARGE SCALE GENOMIC DNA]</scope>
    <source>
        <strain evidence="2">HyVt-443</strain>
    </source>
</reference>
<dbReference type="Pfam" id="PF00581">
    <property type="entry name" value="Rhodanese"/>
    <property type="match status" value="1"/>
</dbReference>
<accession>A0A831RIV5</accession>
<sequence length="155" mass="16831">MRPLLLLVASVLLSAILLAEPGWPQIAPRQLSRLLHEPVPPLLLDIRGRGAYLAGTLPQALNAGTDPAGFLPDGRGGDVVLISDDSVERERLAAWIRRLTNAHHRVFILQGGVAAWRAAGLPLVQAEQNYVRPGTVPFIIPRGLCEGDEPAQEYR</sequence>
<dbReference type="InterPro" id="IPR001763">
    <property type="entry name" value="Rhodanese-like_dom"/>
</dbReference>
<protein>
    <recommendedName>
        <fullName evidence="1">Rhodanese domain-containing protein</fullName>
    </recommendedName>
</protein>
<dbReference type="InterPro" id="IPR036873">
    <property type="entry name" value="Rhodanese-like_dom_sf"/>
</dbReference>
<comment type="caution">
    <text evidence="2">The sequence shown here is derived from an EMBL/GenBank/DDBJ whole genome shotgun (WGS) entry which is preliminary data.</text>
</comment>
<dbReference type="SMART" id="SM00450">
    <property type="entry name" value="RHOD"/>
    <property type="match status" value="1"/>
</dbReference>
<gene>
    <name evidence="2" type="ORF">ENI96_01230</name>
</gene>
<dbReference type="PROSITE" id="PS50206">
    <property type="entry name" value="RHODANESE_3"/>
    <property type="match status" value="1"/>
</dbReference>
<organism evidence="2">
    <name type="scientific">Sedimenticola thiotaurini</name>
    <dbReference type="NCBI Taxonomy" id="1543721"/>
    <lineage>
        <taxon>Bacteria</taxon>
        <taxon>Pseudomonadati</taxon>
        <taxon>Pseudomonadota</taxon>
        <taxon>Gammaproteobacteria</taxon>
        <taxon>Chromatiales</taxon>
        <taxon>Sedimenticolaceae</taxon>
        <taxon>Sedimenticola</taxon>
    </lineage>
</organism>
<proteinExistence type="predicted"/>
<dbReference type="Gene3D" id="3.40.250.10">
    <property type="entry name" value="Rhodanese-like domain"/>
    <property type="match status" value="1"/>
</dbReference>
<evidence type="ECO:0000259" key="1">
    <source>
        <dbReference type="PROSITE" id="PS50206"/>
    </source>
</evidence>
<dbReference type="EMBL" id="DRKP01000013">
    <property type="protein sequence ID" value="HEB95035.1"/>
    <property type="molecule type" value="Genomic_DNA"/>
</dbReference>